<comment type="caution">
    <text evidence="1">The sequence shown here is derived from an EMBL/GenBank/DDBJ whole genome shotgun (WGS) entry which is preliminary data.</text>
</comment>
<feature type="non-terminal residue" evidence="1">
    <location>
        <position position="24"/>
    </location>
</feature>
<accession>A0A0F9FUV0</accession>
<name>A0A0F9FUV0_9ZZZZ</name>
<dbReference type="AlphaFoldDB" id="A0A0F9FUV0"/>
<proteinExistence type="predicted"/>
<organism evidence="1">
    <name type="scientific">marine sediment metagenome</name>
    <dbReference type="NCBI Taxonomy" id="412755"/>
    <lineage>
        <taxon>unclassified sequences</taxon>
        <taxon>metagenomes</taxon>
        <taxon>ecological metagenomes</taxon>
    </lineage>
</organism>
<dbReference type="EMBL" id="LAZR01020119">
    <property type="protein sequence ID" value="KKL90048.1"/>
    <property type="molecule type" value="Genomic_DNA"/>
</dbReference>
<protein>
    <submittedName>
        <fullName evidence="1">Uncharacterized protein</fullName>
    </submittedName>
</protein>
<gene>
    <name evidence="1" type="ORF">LCGC14_1908560</name>
</gene>
<evidence type="ECO:0000313" key="1">
    <source>
        <dbReference type="EMBL" id="KKL90048.1"/>
    </source>
</evidence>
<reference evidence="1" key="1">
    <citation type="journal article" date="2015" name="Nature">
        <title>Complex archaea that bridge the gap between prokaryotes and eukaryotes.</title>
        <authorList>
            <person name="Spang A."/>
            <person name="Saw J.H."/>
            <person name="Jorgensen S.L."/>
            <person name="Zaremba-Niedzwiedzka K."/>
            <person name="Martijn J."/>
            <person name="Lind A.E."/>
            <person name="van Eijk R."/>
            <person name="Schleper C."/>
            <person name="Guy L."/>
            <person name="Ettema T.J."/>
        </authorList>
    </citation>
    <scope>NUCLEOTIDE SEQUENCE</scope>
</reference>
<sequence>MKRRLMKIENNLVLGDCLEILPKI</sequence>